<evidence type="ECO:0000256" key="2">
    <source>
        <dbReference type="ARBA" id="ARBA00007776"/>
    </source>
</evidence>
<dbReference type="NCBIfam" id="TIGR03426">
    <property type="entry name" value="shape_MreD"/>
    <property type="match status" value="1"/>
</dbReference>
<evidence type="ECO:0000256" key="6">
    <source>
        <dbReference type="ARBA" id="ARBA00022989"/>
    </source>
</evidence>
<gene>
    <name evidence="9" type="ORF">CSTERTH_01770</name>
</gene>
<dbReference type="GO" id="GO:0005886">
    <property type="term" value="C:plasma membrane"/>
    <property type="evidence" value="ECO:0007669"/>
    <property type="project" value="UniProtKB-SubCell"/>
</dbReference>
<dbReference type="EMBL" id="CP014672">
    <property type="protein sequence ID" value="ANW97851.1"/>
    <property type="molecule type" value="Genomic_DNA"/>
</dbReference>
<evidence type="ECO:0000256" key="1">
    <source>
        <dbReference type="ARBA" id="ARBA00004651"/>
    </source>
</evidence>
<organism evidence="9 10">
    <name type="scientific">Thermoclostridium stercorarium subsp. thermolacticum DSM 2910</name>
    <dbReference type="NCBI Taxonomy" id="1121336"/>
    <lineage>
        <taxon>Bacteria</taxon>
        <taxon>Bacillati</taxon>
        <taxon>Bacillota</taxon>
        <taxon>Clostridia</taxon>
        <taxon>Eubacteriales</taxon>
        <taxon>Oscillospiraceae</taxon>
        <taxon>Thermoclostridium</taxon>
    </lineage>
</organism>
<comment type="similarity">
    <text evidence="2">Belongs to the MreD family.</text>
</comment>
<keyword evidence="5" id="KW-0133">Cell shape</keyword>
<dbReference type="AlphaFoldDB" id="A0A1B1YAQ2"/>
<evidence type="ECO:0000313" key="10">
    <source>
        <dbReference type="Proteomes" id="UP000092971"/>
    </source>
</evidence>
<dbReference type="Proteomes" id="UP000092971">
    <property type="component" value="Chromosome"/>
</dbReference>
<keyword evidence="3" id="KW-1003">Cell membrane</keyword>
<evidence type="ECO:0000256" key="4">
    <source>
        <dbReference type="ARBA" id="ARBA00022692"/>
    </source>
</evidence>
<keyword evidence="6 8" id="KW-1133">Transmembrane helix</keyword>
<dbReference type="RefSeq" id="WP_015358054.1">
    <property type="nucleotide sequence ID" value="NZ_CP014672.1"/>
</dbReference>
<feature type="transmembrane region" description="Helical" evidence="8">
    <location>
        <begin position="66"/>
        <end position="86"/>
    </location>
</feature>
<keyword evidence="4 8" id="KW-0812">Transmembrane</keyword>
<evidence type="ECO:0000256" key="5">
    <source>
        <dbReference type="ARBA" id="ARBA00022960"/>
    </source>
</evidence>
<accession>A0A1B1YAQ2</accession>
<protein>
    <submittedName>
        <fullName evidence="9">Rod shape-determining protein MreD</fullName>
    </submittedName>
</protein>
<evidence type="ECO:0000313" key="9">
    <source>
        <dbReference type="EMBL" id="ANW97851.1"/>
    </source>
</evidence>
<feature type="transmembrane region" description="Helical" evidence="8">
    <location>
        <begin position="141"/>
        <end position="158"/>
    </location>
</feature>
<feature type="transmembrane region" description="Helical" evidence="8">
    <location>
        <begin position="98"/>
        <end position="121"/>
    </location>
</feature>
<dbReference type="InterPro" id="IPR017225">
    <property type="entry name" value="Cell_shape_determin_MreD_prd"/>
</dbReference>
<evidence type="ECO:0000256" key="7">
    <source>
        <dbReference type="ARBA" id="ARBA00023136"/>
    </source>
</evidence>
<name>A0A1B1YAQ2_THEST</name>
<dbReference type="PIRSF" id="PIRSF037497">
    <property type="entry name" value="MreD_Clostridium/Treponema_prd"/>
    <property type="match status" value="1"/>
</dbReference>
<sequence>MTKKILIVTSLIYVACLLQSTVLGYIEIHGIRPNLLLIVAVSVALLRNDLESAFTGLALGLGMDILVGRAVGWYGLGFFLANFIIARINPKLYKENPLIPVFFAFTSTLAIETLYYLITFFLKGYEDFLFVVTKLILPECLYNAVLSYPVFKLVSLVYRKIDKYSLIRT</sequence>
<comment type="subcellular location">
    <subcellularLocation>
        <location evidence="1">Cell membrane</location>
        <topology evidence="1">Multi-pass membrane protein</topology>
    </subcellularLocation>
</comment>
<reference evidence="9 10" key="1">
    <citation type="submission" date="2016-02" db="EMBL/GenBank/DDBJ databases">
        <title>Comparison of Clostridium stercorarium subspecies using comparative genomics and transcriptomics.</title>
        <authorList>
            <person name="Schellenberg J."/>
            <person name="Thallinger G."/>
            <person name="Levin D.B."/>
            <person name="Zhang X."/>
            <person name="Alvare G."/>
            <person name="Fristensky B."/>
            <person name="Sparling R."/>
        </authorList>
    </citation>
    <scope>NUCLEOTIDE SEQUENCE [LARGE SCALE GENOMIC DNA]</scope>
    <source>
        <strain evidence="9 10">DSM 2910</strain>
    </source>
</reference>
<proteinExistence type="inferred from homology"/>
<dbReference type="OrthoDB" id="9796616at2"/>
<dbReference type="GO" id="GO:0008360">
    <property type="term" value="P:regulation of cell shape"/>
    <property type="evidence" value="ECO:0007669"/>
    <property type="project" value="UniProtKB-KW"/>
</dbReference>
<dbReference type="InterPro" id="IPR007227">
    <property type="entry name" value="Cell_shape_determining_MreD"/>
</dbReference>
<evidence type="ECO:0000256" key="8">
    <source>
        <dbReference type="SAM" id="Phobius"/>
    </source>
</evidence>
<evidence type="ECO:0000256" key="3">
    <source>
        <dbReference type="ARBA" id="ARBA00022475"/>
    </source>
</evidence>
<dbReference type="Pfam" id="PF04093">
    <property type="entry name" value="MreD"/>
    <property type="match status" value="1"/>
</dbReference>
<keyword evidence="7 8" id="KW-0472">Membrane</keyword>